<sequence>MTINTLLESLHFIEFAILYLLIILALAANQKFSRTTSLFAAAIAMIYGVVDEIHQLFVVGRSFSIADIIKDWTGVIVAWTLVRVTNFKRIIKVKSA</sequence>
<evidence type="ECO:0000313" key="4">
    <source>
        <dbReference type="Proteomes" id="UP000660110"/>
    </source>
</evidence>
<gene>
    <name evidence="3" type="ORF">GCM10010954_31230</name>
</gene>
<reference evidence="3" key="1">
    <citation type="journal article" date="2014" name="Int. J. Syst. Evol. Microbiol.">
        <title>Complete genome sequence of Corynebacterium casei LMG S-19264T (=DSM 44701T), isolated from a smear-ripened cheese.</title>
        <authorList>
            <consortium name="US DOE Joint Genome Institute (JGI-PGF)"/>
            <person name="Walter F."/>
            <person name="Albersmeier A."/>
            <person name="Kalinowski J."/>
            <person name="Ruckert C."/>
        </authorList>
    </citation>
    <scope>NUCLEOTIDE SEQUENCE</scope>
    <source>
        <strain evidence="3">CGMCC 1.12153</strain>
    </source>
</reference>
<feature type="transmembrane region" description="Helical" evidence="1">
    <location>
        <begin position="38"/>
        <end position="57"/>
    </location>
</feature>
<accession>A0A917B8B3</accession>
<dbReference type="EMBL" id="BMEL01000004">
    <property type="protein sequence ID" value="GGF29854.1"/>
    <property type="molecule type" value="Genomic_DNA"/>
</dbReference>
<feature type="domain" description="VanZ-like" evidence="2">
    <location>
        <begin position="6"/>
        <end position="84"/>
    </location>
</feature>
<keyword evidence="1" id="KW-1133">Transmembrane helix</keyword>
<dbReference type="NCBIfam" id="NF037970">
    <property type="entry name" value="vanZ_1"/>
    <property type="match status" value="1"/>
</dbReference>
<reference evidence="3" key="2">
    <citation type="submission" date="2020-09" db="EMBL/GenBank/DDBJ databases">
        <authorList>
            <person name="Sun Q."/>
            <person name="Zhou Y."/>
        </authorList>
    </citation>
    <scope>NUCLEOTIDE SEQUENCE</scope>
    <source>
        <strain evidence="3">CGMCC 1.12153</strain>
    </source>
</reference>
<evidence type="ECO:0000256" key="1">
    <source>
        <dbReference type="SAM" id="Phobius"/>
    </source>
</evidence>
<keyword evidence="4" id="KW-1185">Reference proteome</keyword>
<proteinExistence type="predicted"/>
<dbReference type="InterPro" id="IPR006976">
    <property type="entry name" value="VanZ-like"/>
</dbReference>
<dbReference type="Pfam" id="PF04892">
    <property type="entry name" value="VanZ"/>
    <property type="match status" value="1"/>
</dbReference>
<feature type="transmembrane region" description="Helical" evidence="1">
    <location>
        <begin position="6"/>
        <end position="26"/>
    </location>
</feature>
<keyword evidence="1" id="KW-0812">Transmembrane</keyword>
<name>A0A917B8B3_HALAA</name>
<dbReference type="RefSeq" id="WP_188378446.1">
    <property type="nucleotide sequence ID" value="NZ_BMEL01000004.1"/>
</dbReference>
<organism evidence="3 4">
    <name type="scientific">Halobacillus andaensis</name>
    <dbReference type="NCBI Taxonomy" id="1176239"/>
    <lineage>
        <taxon>Bacteria</taxon>
        <taxon>Bacillati</taxon>
        <taxon>Bacillota</taxon>
        <taxon>Bacilli</taxon>
        <taxon>Bacillales</taxon>
        <taxon>Bacillaceae</taxon>
        <taxon>Halobacillus</taxon>
    </lineage>
</organism>
<keyword evidence="1" id="KW-0472">Membrane</keyword>
<feature type="transmembrane region" description="Helical" evidence="1">
    <location>
        <begin position="63"/>
        <end position="82"/>
    </location>
</feature>
<comment type="caution">
    <text evidence="3">The sequence shown here is derived from an EMBL/GenBank/DDBJ whole genome shotgun (WGS) entry which is preliminary data.</text>
</comment>
<dbReference type="Proteomes" id="UP000660110">
    <property type="component" value="Unassembled WGS sequence"/>
</dbReference>
<evidence type="ECO:0000259" key="2">
    <source>
        <dbReference type="Pfam" id="PF04892"/>
    </source>
</evidence>
<dbReference type="AlphaFoldDB" id="A0A917B8B3"/>
<evidence type="ECO:0000313" key="3">
    <source>
        <dbReference type="EMBL" id="GGF29854.1"/>
    </source>
</evidence>
<protein>
    <recommendedName>
        <fullName evidence="2">VanZ-like domain-containing protein</fullName>
    </recommendedName>
</protein>